<evidence type="ECO:0000313" key="1">
    <source>
        <dbReference type="EMBL" id="KAK0418687.1"/>
    </source>
</evidence>
<dbReference type="AlphaFoldDB" id="A0AA39I6F0"/>
<proteinExistence type="predicted"/>
<reference evidence="1" key="1">
    <citation type="submission" date="2023-06" db="EMBL/GenBank/DDBJ databases">
        <title>Genomic analysis of the entomopathogenic nematode Steinernema hermaphroditum.</title>
        <authorList>
            <person name="Schwarz E.M."/>
            <person name="Heppert J.K."/>
            <person name="Baniya A."/>
            <person name="Schwartz H.T."/>
            <person name="Tan C.-H."/>
            <person name="Antoshechkin I."/>
            <person name="Sternberg P.W."/>
            <person name="Goodrich-Blair H."/>
            <person name="Dillman A.R."/>
        </authorList>
    </citation>
    <scope>NUCLEOTIDE SEQUENCE</scope>
    <source>
        <strain evidence="1">PS9179</strain>
        <tissue evidence="1">Whole animal</tissue>
    </source>
</reference>
<accession>A0AA39I6F0</accession>
<organism evidence="1 2">
    <name type="scientific">Steinernema hermaphroditum</name>
    <dbReference type="NCBI Taxonomy" id="289476"/>
    <lineage>
        <taxon>Eukaryota</taxon>
        <taxon>Metazoa</taxon>
        <taxon>Ecdysozoa</taxon>
        <taxon>Nematoda</taxon>
        <taxon>Chromadorea</taxon>
        <taxon>Rhabditida</taxon>
        <taxon>Tylenchina</taxon>
        <taxon>Panagrolaimomorpha</taxon>
        <taxon>Strongyloidoidea</taxon>
        <taxon>Steinernematidae</taxon>
        <taxon>Steinernema</taxon>
    </lineage>
</organism>
<keyword evidence="2" id="KW-1185">Reference proteome</keyword>
<protein>
    <submittedName>
        <fullName evidence="1">Uncharacterized protein</fullName>
    </submittedName>
</protein>
<comment type="caution">
    <text evidence="1">The sequence shown here is derived from an EMBL/GenBank/DDBJ whole genome shotgun (WGS) entry which is preliminary data.</text>
</comment>
<name>A0AA39I6F0_9BILA</name>
<dbReference type="Proteomes" id="UP001175271">
    <property type="component" value="Unassembled WGS sequence"/>
</dbReference>
<gene>
    <name evidence="1" type="ORF">QR680_013713</name>
</gene>
<evidence type="ECO:0000313" key="2">
    <source>
        <dbReference type="Proteomes" id="UP001175271"/>
    </source>
</evidence>
<dbReference type="EMBL" id="JAUCMV010000002">
    <property type="protein sequence ID" value="KAK0418687.1"/>
    <property type="molecule type" value="Genomic_DNA"/>
</dbReference>
<sequence>MIGNQPTVPNTPLTSSLLDQSTRLHVEAINYSVTVTTRHPLYLKLFLNPAIAKQQRTPSTPWCQQVKCYSTYKYDNELNCCRWPDAKNYFMAEIFTCDSCDDSLCFAFALLYNGRFLSWGDTTKSR</sequence>